<sequence>MDEQRKTPRRRVLKAATIEFGGGAIDCNVRNISKAGAALDVASPLSIPDHFTLHIPSDQIKRPSRVIWRKERRIGISFD</sequence>
<dbReference type="AlphaFoldDB" id="A0A336JQ98"/>
<reference evidence="2 5" key="2">
    <citation type="submission" date="2018-07" db="EMBL/GenBank/DDBJ databases">
        <title>Genomic Encyclopedia of Archaeal and Bacterial Type Strains, Phase II (KMG-II): from individual species to whole genera.</title>
        <authorList>
            <person name="Goeker M."/>
        </authorList>
    </citation>
    <scope>NUCLEOTIDE SEQUENCE [LARGE SCALE GENOMIC DNA]</scope>
    <source>
        <strain evidence="2 5">JA575</strain>
    </source>
</reference>
<organism evidence="3 4">
    <name type="scientific">Rhodopseudomonas pentothenatexigens</name>
    <dbReference type="NCBI Taxonomy" id="999699"/>
    <lineage>
        <taxon>Bacteria</taxon>
        <taxon>Pseudomonadati</taxon>
        <taxon>Pseudomonadota</taxon>
        <taxon>Alphaproteobacteria</taxon>
        <taxon>Hyphomicrobiales</taxon>
        <taxon>Nitrobacteraceae</taxon>
        <taxon>Rhodopseudomonas</taxon>
    </lineage>
</organism>
<accession>A0A336JQ98</accession>
<dbReference type="Proteomes" id="UP000252631">
    <property type="component" value="Unassembled WGS sequence"/>
</dbReference>
<protein>
    <submittedName>
        <fullName evidence="3">PilZ domain-containing protein</fullName>
    </submittedName>
</protein>
<dbReference type="RefSeq" id="WP_114357364.1">
    <property type="nucleotide sequence ID" value="NZ_QRDT01000006.1"/>
</dbReference>
<evidence type="ECO:0000313" key="2">
    <source>
        <dbReference type="EMBL" id="RED37759.1"/>
    </source>
</evidence>
<evidence type="ECO:0000259" key="1">
    <source>
        <dbReference type="Pfam" id="PF07238"/>
    </source>
</evidence>
<dbReference type="EMBL" id="UFQQ01000006">
    <property type="protein sequence ID" value="SSW90259.1"/>
    <property type="molecule type" value="Genomic_DNA"/>
</dbReference>
<feature type="domain" description="PilZ" evidence="1">
    <location>
        <begin position="3"/>
        <end position="78"/>
    </location>
</feature>
<gene>
    <name evidence="2" type="ORF">BJ125_10683</name>
    <name evidence="3" type="ORF">SAMN05892882_10683</name>
</gene>
<dbReference type="Pfam" id="PF07238">
    <property type="entry name" value="PilZ"/>
    <property type="match status" value="1"/>
</dbReference>
<proteinExistence type="predicted"/>
<dbReference type="GO" id="GO:0035438">
    <property type="term" value="F:cyclic-di-GMP binding"/>
    <property type="evidence" value="ECO:0007669"/>
    <property type="project" value="InterPro"/>
</dbReference>
<dbReference type="Gene3D" id="2.40.10.220">
    <property type="entry name" value="predicted glycosyltransferase like domains"/>
    <property type="match status" value="1"/>
</dbReference>
<dbReference type="InterPro" id="IPR009875">
    <property type="entry name" value="PilZ_domain"/>
</dbReference>
<evidence type="ECO:0000313" key="5">
    <source>
        <dbReference type="Proteomes" id="UP000256343"/>
    </source>
</evidence>
<keyword evidence="5" id="KW-1185">Reference proteome</keyword>
<evidence type="ECO:0000313" key="4">
    <source>
        <dbReference type="Proteomes" id="UP000252631"/>
    </source>
</evidence>
<dbReference type="SUPFAM" id="SSF141371">
    <property type="entry name" value="PilZ domain-like"/>
    <property type="match status" value="1"/>
</dbReference>
<dbReference type="EMBL" id="QRDT01000006">
    <property type="protein sequence ID" value="RED37759.1"/>
    <property type="molecule type" value="Genomic_DNA"/>
</dbReference>
<reference evidence="3 4" key="1">
    <citation type="submission" date="2017-08" db="EMBL/GenBank/DDBJ databases">
        <authorList>
            <person name="de Groot N.N."/>
        </authorList>
    </citation>
    <scope>NUCLEOTIDE SEQUENCE [LARGE SCALE GENOMIC DNA]</scope>
    <source>
        <strain evidence="3 4">JA575</strain>
    </source>
</reference>
<dbReference type="OrthoDB" id="7188320at2"/>
<evidence type="ECO:0000313" key="3">
    <source>
        <dbReference type="EMBL" id="SSW90259.1"/>
    </source>
</evidence>
<name>A0A336JQ98_9BRAD</name>
<dbReference type="Proteomes" id="UP000256343">
    <property type="component" value="Unassembled WGS sequence"/>
</dbReference>